<keyword evidence="1 6" id="KW-0597">Phosphoprotein</keyword>
<dbReference type="PROSITE" id="PS50042">
    <property type="entry name" value="CNMP_BINDING_3"/>
    <property type="match status" value="1"/>
</dbReference>
<dbReference type="InterPro" id="IPR000595">
    <property type="entry name" value="cNMP-bd_dom"/>
</dbReference>
<dbReference type="InterPro" id="IPR036390">
    <property type="entry name" value="WH_DNA-bd_sf"/>
</dbReference>
<dbReference type="SMART" id="SM00100">
    <property type="entry name" value="cNMP"/>
    <property type="match status" value="1"/>
</dbReference>
<dbReference type="RefSeq" id="WP_167186485.1">
    <property type="nucleotide sequence ID" value="NZ_JAASQL010000001.1"/>
</dbReference>
<feature type="domain" description="Response regulatory" evidence="8">
    <location>
        <begin position="3"/>
        <end position="119"/>
    </location>
</feature>
<dbReference type="SUPFAM" id="SSF51206">
    <property type="entry name" value="cAMP-binding domain-like"/>
    <property type="match status" value="1"/>
</dbReference>
<reference evidence="10 11" key="1">
    <citation type="submission" date="2020-03" db="EMBL/GenBank/DDBJ databases">
        <title>Genomic Encyclopedia of Type Strains, Phase IV (KMG-IV): sequencing the most valuable type-strain genomes for metagenomic binning, comparative biology and taxonomic classification.</title>
        <authorList>
            <person name="Goeker M."/>
        </authorList>
    </citation>
    <scope>NUCLEOTIDE SEQUENCE [LARGE SCALE GENOMIC DNA]</scope>
    <source>
        <strain evidence="10 11">DSM 101599</strain>
    </source>
</reference>
<dbReference type="Pfam" id="PF00027">
    <property type="entry name" value="cNMP_binding"/>
    <property type="match status" value="1"/>
</dbReference>
<keyword evidence="3" id="KW-0805">Transcription regulation</keyword>
<dbReference type="SMART" id="SM00448">
    <property type="entry name" value="REC"/>
    <property type="match status" value="1"/>
</dbReference>
<dbReference type="InterPro" id="IPR014710">
    <property type="entry name" value="RmlC-like_jellyroll"/>
</dbReference>
<dbReference type="Pfam" id="PF00072">
    <property type="entry name" value="Response_reg"/>
    <property type="match status" value="1"/>
</dbReference>
<keyword evidence="11" id="KW-1185">Reference proteome</keyword>
<evidence type="ECO:0000256" key="5">
    <source>
        <dbReference type="ARBA" id="ARBA00023163"/>
    </source>
</evidence>
<evidence type="ECO:0000259" key="8">
    <source>
        <dbReference type="PROSITE" id="PS50110"/>
    </source>
</evidence>
<evidence type="ECO:0000259" key="9">
    <source>
        <dbReference type="PROSITE" id="PS51063"/>
    </source>
</evidence>
<dbReference type="InterPro" id="IPR001789">
    <property type="entry name" value="Sig_transdc_resp-reg_receiver"/>
</dbReference>
<dbReference type="GO" id="GO:0003677">
    <property type="term" value="F:DNA binding"/>
    <property type="evidence" value="ECO:0007669"/>
    <property type="project" value="UniProtKB-KW"/>
</dbReference>
<evidence type="ECO:0000313" key="10">
    <source>
        <dbReference type="EMBL" id="NIJ45159.1"/>
    </source>
</evidence>
<proteinExistence type="predicted"/>
<evidence type="ECO:0000256" key="3">
    <source>
        <dbReference type="ARBA" id="ARBA00023015"/>
    </source>
</evidence>
<dbReference type="Pfam" id="PF13545">
    <property type="entry name" value="HTH_Crp_2"/>
    <property type="match status" value="1"/>
</dbReference>
<keyword evidence="5" id="KW-0804">Transcription</keyword>
<evidence type="ECO:0000256" key="4">
    <source>
        <dbReference type="ARBA" id="ARBA00023125"/>
    </source>
</evidence>
<dbReference type="InterPro" id="IPR012318">
    <property type="entry name" value="HTH_CRP"/>
</dbReference>
<dbReference type="PROSITE" id="PS50110">
    <property type="entry name" value="RESPONSE_REGULATORY"/>
    <property type="match status" value="1"/>
</dbReference>
<dbReference type="Proteomes" id="UP000745859">
    <property type="component" value="Unassembled WGS sequence"/>
</dbReference>
<dbReference type="PROSITE" id="PS51063">
    <property type="entry name" value="HTH_CRP_2"/>
    <property type="match status" value="1"/>
</dbReference>
<accession>A0ABX0U9W7</accession>
<dbReference type="Gene3D" id="2.60.120.10">
    <property type="entry name" value="Jelly Rolls"/>
    <property type="match status" value="1"/>
</dbReference>
<dbReference type="SUPFAM" id="SSF52172">
    <property type="entry name" value="CheY-like"/>
    <property type="match status" value="1"/>
</dbReference>
<evidence type="ECO:0000256" key="1">
    <source>
        <dbReference type="ARBA" id="ARBA00022553"/>
    </source>
</evidence>
<dbReference type="SUPFAM" id="SSF46785">
    <property type="entry name" value="Winged helix' DNA-binding domain"/>
    <property type="match status" value="1"/>
</dbReference>
<evidence type="ECO:0000313" key="11">
    <source>
        <dbReference type="Proteomes" id="UP000745859"/>
    </source>
</evidence>
<sequence>MKKILLIEDDLIMRENISELIELTGYQVEVAENGMVGVEKTKTFLPDLIICDVMMPELDGYGVLYILSQKPETATIPFIFLTAKTEKEDLRKGMNLGADDYLFKPFESTELITAIESRLKKNDLLKQQYSSGSDGVHEFLNQAKKVVSLKDIKEKSYAFSFSPKEYIYKDGEHVHFVYYIEKGSVKTYRYSDDGKEYITSVYNEGQFFGFQPIFEERTYDEIAESLEATELTKISKEDFLTLVYENREVAQQFMKIISETLSSKEQDLMLMAYSSVRKRVSKKLQELLADEDEITLLRTDLAKLTGTTKESLTRTLTEFKNSKIIKTEGKKIILVDRKKLQKMDLIW</sequence>
<dbReference type="PANTHER" id="PTHR48111:SF4">
    <property type="entry name" value="DNA-BINDING DUAL TRANSCRIPTIONAL REGULATOR OMPR"/>
    <property type="match status" value="1"/>
</dbReference>
<evidence type="ECO:0000256" key="6">
    <source>
        <dbReference type="PROSITE-ProRule" id="PRU00169"/>
    </source>
</evidence>
<dbReference type="InterPro" id="IPR018490">
    <property type="entry name" value="cNMP-bd_dom_sf"/>
</dbReference>
<comment type="caution">
    <text evidence="10">The sequence shown here is derived from an EMBL/GenBank/DDBJ whole genome shotgun (WGS) entry which is preliminary data.</text>
</comment>
<feature type="domain" description="Cyclic nucleotide-binding" evidence="7">
    <location>
        <begin position="136"/>
        <end position="260"/>
    </location>
</feature>
<gene>
    <name evidence="10" type="ORF">FHR24_001598</name>
</gene>
<dbReference type="InterPro" id="IPR039420">
    <property type="entry name" value="WalR-like"/>
</dbReference>
<dbReference type="Gene3D" id="3.40.50.2300">
    <property type="match status" value="1"/>
</dbReference>
<name>A0ABX0U9W7_9FLAO</name>
<keyword evidence="2" id="KW-0902">Two-component regulatory system</keyword>
<dbReference type="EMBL" id="JAASQL010000001">
    <property type="protein sequence ID" value="NIJ45159.1"/>
    <property type="molecule type" value="Genomic_DNA"/>
</dbReference>
<dbReference type="CDD" id="cd00038">
    <property type="entry name" value="CAP_ED"/>
    <property type="match status" value="1"/>
</dbReference>
<feature type="domain" description="HTH crp-type" evidence="9">
    <location>
        <begin position="274"/>
        <end position="338"/>
    </location>
</feature>
<feature type="modified residue" description="4-aspartylphosphate" evidence="6">
    <location>
        <position position="52"/>
    </location>
</feature>
<keyword evidence="4 10" id="KW-0238">DNA-binding</keyword>
<evidence type="ECO:0000259" key="7">
    <source>
        <dbReference type="PROSITE" id="PS50042"/>
    </source>
</evidence>
<evidence type="ECO:0000256" key="2">
    <source>
        <dbReference type="ARBA" id="ARBA00023012"/>
    </source>
</evidence>
<organism evidence="10 11">
    <name type="scientific">Wenyingzhuangia heitensis</name>
    <dbReference type="NCBI Taxonomy" id="1487859"/>
    <lineage>
        <taxon>Bacteria</taxon>
        <taxon>Pseudomonadati</taxon>
        <taxon>Bacteroidota</taxon>
        <taxon>Flavobacteriia</taxon>
        <taxon>Flavobacteriales</taxon>
        <taxon>Flavobacteriaceae</taxon>
        <taxon>Wenyingzhuangia</taxon>
    </lineage>
</organism>
<dbReference type="SMART" id="SM00419">
    <property type="entry name" value="HTH_CRP"/>
    <property type="match status" value="1"/>
</dbReference>
<protein>
    <submittedName>
        <fullName evidence="10">DNA-binding response OmpR family regulator/RNA-binding protein YhbY</fullName>
    </submittedName>
</protein>
<dbReference type="PANTHER" id="PTHR48111">
    <property type="entry name" value="REGULATOR OF RPOS"/>
    <property type="match status" value="1"/>
</dbReference>
<dbReference type="InterPro" id="IPR011006">
    <property type="entry name" value="CheY-like_superfamily"/>
</dbReference>